<protein>
    <submittedName>
        <fullName evidence="2">Uncharacterized protein</fullName>
    </submittedName>
</protein>
<dbReference type="AlphaFoldDB" id="A0A8S3KP54"/>
<dbReference type="EMBL" id="CAJOBI010370467">
    <property type="protein sequence ID" value="CAF5229464.1"/>
    <property type="molecule type" value="Genomic_DNA"/>
</dbReference>
<feature type="region of interest" description="Disordered" evidence="1">
    <location>
        <begin position="1"/>
        <end position="23"/>
    </location>
</feature>
<organism evidence="2 3">
    <name type="scientific">Rotaria magnacalcarata</name>
    <dbReference type="NCBI Taxonomy" id="392030"/>
    <lineage>
        <taxon>Eukaryota</taxon>
        <taxon>Metazoa</taxon>
        <taxon>Spiralia</taxon>
        <taxon>Gnathifera</taxon>
        <taxon>Rotifera</taxon>
        <taxon>Eurotatoria</taxon>
        <taxon>Bdelloidea</taxon>
        <taxon>Philodinida</taxon>
        <taxon>Philodinidae</taxon>
        <taxon>Rotaria</taxon>
    </lineage>
</organism>
<accession>A0A8S3KP54</accession>
<evidence type="ECO:0000313" key="2">
    <source>
        <dbReference type="EMBL" id="CAF5229464.1"/>
    </source>
</evidence>
<gene>
    <name evidence="2" type="ORF">SMN809_LOCUS86384</name>
</gene>
<name>A0A8S3KP54_9BILA</name>
<evidence type="ECO:0000313" key="3">
    <source>
        <dbReference type="Proteomes" id="UP000676336"/>
    </source>
</evidence>
<feature type="compositionally biased region" description="Polar residues" evidence="1">
    <location>
        <begin position="1"/>
        <end position="22"/>
    </location>
</feature>
<comment type="caution">
    <text evidence="2">The sequence shown here is derived from an EMBL/GenBank/DDBJ whole genome shotgun (WGS) entry which is preliminary data.</text>
</comment>
<feature type="non-terminal residue" evidence="2">
    <location>
        <position position="60"/>
    </location>
</feature>
<reference evidence="2" key="1">
    <citation type="submission" date="2021-02" db="EMBL/GenBank/DDBJ databases">
        <authorList>
            <person name="Nowell W R."/>
        </authorList>
    </citation>
    <scope>NUCLEOTIDE SEQUENCE</scope>
</reference>
<evidence type="ECO:0000256" key="1">
    <source>
        <dbReference type="SAM" id="MobiDB-lite"/>
    </source>
</evidence>
<dbReference type="Proteomes" id="UP000676336">
    <property type="component" value="Unassembled WGS sequence"/>
</dbReference>
<proteinExistence type="predicted"/>
<sequence>MDGQSYTSNDSAQCSSISSNEINTRKMIVRHNNFISKNNISVRSANKSEINYRLKQQQRT</sequence>